<accession>A0AAQ4RHH6</accession>
<feature type="coiled-coil region" evidence="8">
    <location>
        <begin position="240"/>
        <end position="267"/>
    </location>
</feature>
<sequence length="326" mass="35866">MCVSVCPCGPGTCTLICRSGCGIHFRQKECKQGRSLGSQSRLWRLCLHTAHVSRKLMGVGTGVAAGAVGGGDISVVTPPTGAFAAGTASAAIGSALVLLVPVGLTALLTLTLTSTTAAAAAAPLLLTSPPSLAAALVEEETRRYRPTKNYLSYLQTPDFSAFETEIMRNEFDRLAARQPMDLLSMKRYELPAPSSGQKNDITAWQECVNNSMAQLEHQAVRIENLELMSQYGTNAWKVYNDNLAFMIEMAQKELQKFRKQIQDLNWQRKNDQLAGGAKLRELESNWVSLVSKNFEIERAIVQLENEVTQLRQQQGDENKENIRQDF</sequence>
<protein>
    <recommendedName>
        <fullName evidence="3">Pre-mRNA-splicing factor SPF27</fullName>
    </recommendedName>
</protein>
<reference evidence="9" key="3">
    <citation type="submission" date="2025-09" db="UniProtKB">
        <authorList>
            <consortium name="Ensembl"/>
        </authorList>
    </citation>
    <scope>IDENTIFICATION</scope>
</reference>
<keyword evidence="8" id="KW-0175">Coiled coil</keyword>
<organism evidence="9 10">
    <name type="scientific">Gasterosteus aculeatus aculeatus</name>
    <name type="common">three-spined stickleback</name>
    <dbReference type="NCBI Taxonomy" id="481459"/>
    <lineage>
        <taxon>Eukaryota</taxon>
        <taxon>Metazoa</taxon>
        <taxon>Chordata</taxon>
        <taxon>Craniata</taxon>
        <taxon>Vertebrata</taxon>
        <taxon>Euteleostomi</taxon>
        <taxon>Actinopterygii</taxon>
        <taxon>Neopterygii</taxon>
        <taxon>Teleostei</taxon>
        <taxon>Neoteleostei</taxon>
        <taxon>Acanthomorphata</taxon>
        <taxon>Eupercaria</taxon>
        <taxon>Perciformes</taxon>
        <taxon>Cottioidei</taxon>
        <taxon>Gasterosteales</taxon>
        <taxon>Gasterosteidae</taxon>
        <taxon>Gasterosteus</taxon>
    </lineage>
</organism>
<dbReference type="GO" id="GO:0008380">
    <property type="term" value="P:RNA splicing"/>
    <property type="evidence" value="ECO:0007669"/>
    <property type="project" value="UniProtKB-KW"/>
</dbReference>
<evidence type="ECO:0000256" key="3">
    <source>
        <dbReference type="ARBA" id="ARBA00014158"/>
    </source>
</evidence>
<keyword evidence="10" id="KW-1185">Reference proteome</keyword>
<evidence type="ECO:0000313" key="9">
    <source>
        <dbReference type="Ensembl" id="ENSGACP00000063005.1"/>
    </source>
</evidence>
<dbReference type="InterPro" id="IPR008409">
    <property type="entry name" value="SPF27"/>
</dbReference>
<evidence type="ECO:0000256" key="7">
    <source>
        <dbReference type="ARBA" id="ARBA00023242"/>
    </source>
</evidence>
<proteinExistence type="inferred from homology"/>
<dbReference type="GeneTree" id="ENSGT00390000014494"/>
<dbReference type="AlphaFoldDB" id="A0AAQ4RHH6"/>
<evidence type="ECO:0000313" key="10">
    <source>
        <dbReference type="Proteomes" id="UP000007635"/>
    </source>
</evidence>
<comment type="similarity">
    <text evidence="2">Belongs to the SPF27 family.</text>
</comment>
<evidence type="ECO:0000256" key="6">
    <source>
        <dbReference type="ARBA" id="ARBA00023187"/>
    </source>
</evidence>
<reference evidence="9 10" key="1">
    <citation type="journal article" date="2021" name="G3 (Bethesda)">
        <title>Improved contiguity of the threespine stickleback genome using long-read sequencing.</title>
        <authorList>
            <person name="Nath S."/>
            <person name="Shaw D.E."/>
            <person name="White M.A."/>
        </authorList>
    </citation>
    <scope>NUCLEOTIDE SEQUENCE [LARGE SCALE GENOMIC DNA]</scope>
    <source>
        <strain evidence="9 10">Lake Benthic</strain>
    </source>
</reference>
<keyword evidence="6" id="KW-0508">mRNA splicing</keyword>
<reference evidence="9" key="2">
    <citation type="submission" date="2025-08" db="UniProtKB">
        <authorList>
            <consortium name="Ensembl"/>
        </authorList>
    </citation>
    <scope>IDENTIFICATION</scope>
</reference>
<name>A0AAQ4RHH6_GASAC</name>
<dbReference type="GO" id="GO:0006397">
    <property type="term" value="P:mRNA processing"/>
    <property type="evidence" value="ECO:0007669"/>
    <property type="project" value="UniProtKB-KW"/>
</dbReference>
<dbReference type="Proteomes" id="UP000007635">
    <property type="component" value="Chromosome XII"/>
</dbReference>
<evidence type="ECO:0000256" key="2">
    <source>
        <dbReference type="ARBA" id="ARBA00010788"/>
    </source>
</evidence>
<dbReference type="GO" id="GO:0000974">
    <property type="term" value="C:Prp19 complex"/>
    <property type="evidence" value="ECO:0007669"/>
    <property type="project" value="TreeGrafter"/>
</dbReference>
<keyword evidence="7" id="KW-0539">Nucleus</keyword>
<evidence type="ECO:0000256" key="8">
    <source>
        <dbReference type="SAM" id="Coils"/>
    </source>
</evidence>
<keyword evidence="4" id="KW-0507">mRNA processing</keyword>
<dbReference type="Pfam" id="PF05700">
    <property type="entry name" value="BCAS2"/>
    <property type="match status" value="1"/>
</dbReference>
<dbReference type="PANTHER" id="PTHR13296">
    <property type="entry name" value="BCAS2 PROTEIN"/>
    <property type="match status" value="1"/>
</dbReference>
<keyword evidence="5" id="KW-0747">Spliceosome</keyword>
<evidence type="ECO:0000256" key="1">
    <source>
        <dbReference type="ARBA" id="ARBA00004123"/>
    </source>
</evidence>
<evidence type="ECO:0000256" key="5">
    <source>
        <dbReference type="ARBA" id="ARBA00022728"/>
    </source>
</evidence>
<dbReference type="GO" id="GO:0071013">
    <property type="term" value="C:catalytic step 2 spliceosome"/>
    <property type="evidence" value="ECO:0007669"/>
    <property type="project" value="TreeGrafter"/>
</dbReference>
<dbReference type="Ensembl" id="ENSGACT00000029774.1">
    <property type="protein sequence ID" value="ENSGACP00000063005.1"/>
    <property type="gene ID" value="ENSGACG00000004981.2"/>
</dbReference>
<dbReference type="PANTHER" id="PTHR13296:SF0">
    <property type="entry name" value="PRE-MRNA-SPLICING FACTOR SPF27"/>
    <property type="match status" value="1"/>
</dbReference>
<dbReference type="GO" id="GO:0071011">
    <property type="term" value="C:precatalytic spliceosome"/>
    <property type="evidence" value="ECO:0007669"/>
    <property type="project" value="TreeGrafter"/>
</dbReference>
<comment type="subcellular location">
    <subcellularLocation>
        <location evidence="1">Nucleus</location>
    </subcellularLocation>
</comment>
<feature type="coiled-coil region" evidence="8">
    <location>
        <begin position="293"/>
        <end position="320"/>
    </location>
</feature>
<evidence type="ECO:0000256" key="4">
    <source>
        <dbReference type="ARBA" id="ARBA00022664"/>
    </source>
</evidence>